<evidence type="ECO:0000256" key="1">
    <source>
        <dbReference type="SAM" id="MobiDB-lite"/>
    </source>
</evidence>
<feature type="non-terminal residue" evidence="2">
    <location>
        <position position="61"/>
    </location>
</feature>
<proteinExistence type="predicted"/>
<feature type="non-terminal residue" evidence="2">
    <location>
        <position position="1"/>
    </location>
</feature>
<dbReference type="AlphaFoldDB" id="A0A6J4NRK4"/>
<protein>
    <submittedName>
        <fullName evidence="2">Uncharacterized protein</fullName>
    </submittedName>
</protein>
<organism evidence="2">
    <name type="scientific">uncultured Rubrobacteraceae bacterium</name>
    <dbReference type="NCBI Taxonomy" id="349277"/>
    <lineage>
        <taxon>Bacteria</taxon>
        <taxon>Bacillati</taxon>
        <taxon>Actinomycetota</taxon>
        <taxon>Rubrobacteria</taxon>
        <taxon>Rubrobacterales</taxon>
        <taxon>Rubrobacteraceae</taxon>
        <taxon>environmental samples</taxon>
    </lineage>
</organism>
<accession>A0A6J4NRK4</accession>
<name>A0A6J4NRK4_9ACTN</name>
<evidence type="ECO:0000313" key="2">
    <source>
        <dbReference type="EMBL" id="CAA9394986.1"/>
    </source>
</evidence>
<dbReference type="EMBL" id="CADCUZ010000014">
    <property type="protein sequence ID" value="CAA9394986.1"/>
    <property type="molecule type" value="Genomic_DNA"/>
</dbReference>
<feature type="compositionally biased region" description="Polar residues" evidence="1">
    <location>
        <begin position="38"/>
        <end position="52"/>
    </location>
</feature>
<reference evidence="2" key="1">
    <citation type="submission" date="2020-02" db="EMBL/GenBank/DDBJ databases">
        <authorList>
            <person name="Meier V. D."/>
        </authorList>
    </citation>
    <scope>NUCLEOTIDE SEQUENCE</scope>
    <source>
        <strain evidence="2">AVDCRST_MAG55</strain>
    </source>
</reference>
<sequence length="61" mass="6910">WKRRRVRISMPPERPPACGPSASKSSTRSWWRSRDGRPTNTRPGCSKCSRSNRCLGKPSVP</sequence>
<feature type="compositionally biased region" description="Low complexity" evidence="1">
    <location>
        <begin position="21"/>
        <end position="30"/>
    </location>
</feature>
<gene>
    <name evidence="2" type="ORF">AVDCRST_MAG55-308</name>
</gene>
<feature type="region of interest" description="Disordered" evidence="1">
    <location>
        <begin position="1"/>
        <end position="61"/>
    </location>
</feature>